<name>A0A426ZS25_ENSVE</name>
<organism evidence="2 3">
    <name type="scientific">Ensete ventricosum</name>
    <name type="common">Abyssinian banana</name>
    <name type="synonym">Musa ensete</name>
    <dbReference type="NCBI Taxonomy" id="4639"/>
    <lineage>
        <taxon>Eukaryota</taxon>
        <taxon>Viridiplantae</taxon>
        <taxon>Streptophyta</taxon>
        <taxon>Embryophyta</taxon>
        <taxon>Tracheophyta</taxon>
        <taxon>Spermatophyta</taxon>
        <taxon>Magnoliopsida</taxon>
        <taxon>Liliopsida</taxon>
        <taxon>Zingiberales</taxon>
        <taxon>Musaceae</taxon>
        <taxon>Ensete</taxon>
    </lineage>
</organism>
<evidence type="ECO:0000256" key="1">
    <source>
        <dbReference type="SAM" id="Phobius"/>
    </source>
</evidence>
<proteinExistence type="predicted"/>
<keyword evidence="1" id="KW-1133">Transmembrane helix</keyword>
<dbReference type="Proteomes" id="UP000287651">
    <property type="component" value="Unassembled WGS sequence"/>
</dbReference>
<dbReference type="AlphaFoldDB" id="A0A426ZS25"/>
<feature type="transmembrane region" description="Helical" evidence="1">
    <location>
        <begin position="48"/>
        <end position="71"/>
    </location>
</feature>
<protein>
    <submittedName>
        <fullName evidence="2">Uncharacterized protein</fullName>
    </submittedName>
</protein>
<reference evidence="2 3" key="1">
    <citation type="journal article" date="2014" name="Agronomy (Basel)">
        <title>A Draft Genome Sequence for Ensete ventricosum, the Drought-Tolerant Tree Against Hunger.</title>
        <authorList>
            <person name="Harrison J."/>
            <person name="Moore K.A."/>
            <person name="Paszkiewicz K."/>
            <person name="Jones T."/>
            <person name="Grant M."/>
            <person name="Ambacheew D."/>
            <person name="Muzemil S."/>
            <person name="Studholme D.J."/>
        </authorList>
    </citation>
    <scope>NUCLEOTIDE SEQUENCE [LARGE SCALE GENOMIC DNA]</scope>
</reference>
<evidence type="ECO:0000313" key="2">
    <source>
        <dbReference type="EMBL" id="RRT66748.1"/>
    </source>
</evidence>
<keyword evidence="1" id="KW-0812">Transmembrane</keyword>
<keyword evidence="1" id="KW-0472">Membrane</keyword>
<sequence>MYPKSTFPACSSLPIGLPPYPLEATVVQLTGPTKKRKKAYRRVVMAEHVSWVCSLATDIILLAVLNLYTLYMDGRD</sequence>
<dbReference type="EMBL" id="AMZH03005308">
    <property type="protein sequence ID" value="RRT66748.1"/>
    <property type="molecule type" value="Genomic_DNA"/>
</dbReference>
<gene>
    <name evidence="2" type="ORF">B296_00039304</name>
</gene>
<comment type="caution">
    <text evidence="2">The sequence shown here is derived from an EMBL/GenBank/DDBJ whole genome shotgun (WGS) entry which is preliminary data.</text>
</comment>
<evidence type="ECO:0000313" key="3">
    <source>
        <dbReference type="Proteomes" id="UP000287651"/>
    </source>
</evidence>
<accession>A0A426ZS25</accession>